<evidence type="ECO:0000256" key="3">
    <source>
        <dbReference type="ARBA" id="ARBA00023136"/>
    </source>
</evidence>
<dbReference type="GO" id="GO:0015627">
    <property type="term" value="C:type II protein secretion system complex"/>
    <property type="evidence" value="ECO:0007669"/>
    <property type="project" value="TreeGrafter"/>
</dbReference>
<evidence type="ECO:0000256" key="2">
    <source>
        <dbReference type="ARBA" id="ARBA00022448"/>
    </source>
</evidence>
<dbReference type="InterPro" id="IPR038591">
    <property type="entry name" value="NolW-like_sf"/>
</dbReference>
<feature type="chain" id="PRO_5010180139" evidence="8">
    <location>
        <begin position="25"/>
        <end position="751"/>
    </location>
</feature>
<keyword evidence="5" id="KW-0802">TPR repeat</keyword>
<dbReference type="InterPro" id="IPR004846">
    <property type="entry name" value="T2SS/T3SS_dom"/>
</dbReference>
<dbReference type="OrthoDB" id="9775455at2"/>
<dbReference type="Pfam" id="PF16344">
    <property type="entry name" value="FecR_C"/>
    <property type="match status" value="1"/>
</dbReference>
<accession>A0A1I0BNX9</accession>
<feature type="region of interest" description="Disordered" evidence="7">
    <location>
        <begin position="606"/>
        <end position="642"/>
    </location>
</feature>
<evidence type="ECO:0000313" key="11">
    <source>
        <dbReference type="Proteomes" id="UP000183339"/>
    </source>
</evidence>
<dbReference type="Proteomes" id="UP000183339">
    <property type="component" value="Unassembled WGS sequence"/>
</dbReference>
<feature type="repeat" description="TPR" evidence="5">
    <location>
        <begin position="69"/>
        <end position="102"/>
    </location>
</feature>
<feature type="domain" description="Secretin/TonB short N-terminal" evidence="9">
    <location>
        <begin position="205"/>
        <end position="256"/>
    </location>
</feature>
<comment type="subcellular location">
    <subcellularLocation>
        <location evidence="1">Membrane</location>
    </subcellularLocation>
</comment>
<dbReference type="InterPro" id="IPR019734">
    <property type="entry name" value="TPR_rpt"/>
</dbReference>
<dbReference type="SUPFAM" id="SSF48452">
    <property type="entry name" value="TPR-like"/>
    <property type="match status" value="1"/>
</dbReference>
<evidence type="ECO:0000256" key="8">
    <source>
        <dbReference type="SAM" id="SignalP"/>
    </source>
</evidence>
<dbReference type="PRINTS" id="PR01032">
    <property type="entry name" value="PHAGEIV"/>
</dbReference>
<keyword evidence="3" id="KW-0472">Membrane</keyword>
<dbReference type="GO" id="GO:0019867">
    <property type="term" value="C:outer membrane"/>
    <property type="evidence" value="ECO:0007669"/>
    <property type="project" value="InterPro"/>
</dbReference>
<dbReference type="AlphaFoldDB" id="A0A1I0BNX9"/>
<dbReference type="GO" id="GO:0030246">
    <property type="term" value="F:carbohydrate binding"/>
    <property type="evidence" value="ECO:0007669"/>
    <property type="project" value="InterPro"/>
</dbReference>
<gene>
    <name evidence="10" type="ORF">SAMN05216412_10391</name>
</gene>
<dbReference type="SMART" id="SM00965">
    <property type="entry name" value="STN"/>
    <property type="match status" value="1"/>
</dbReference>
<evidence type="ECO:0000256" key="6">
    <source>
        <dbReference type="RuleBase" id="RU004003"/>
    </source>
</evidence>
<dbReference type="CDD" id="cd08547">
    <property type="entry name" value="Type_II_cohesin"/>
    <property type="match status" value="1"/>
</dbReference>
<evidence type="ECO:0000259" key="9">
    <source>
        <dbReference type="SMART" id="SM00965"/>
    </source>
</evidence>
<proteinExistence type="inferred from homology"/>
<evidence type="ECO:0000256" key="1">
    <source>
        <dbReference type="ARBA" id="ARBA00004370"/>
    </source>
</evidence>
<dbReference type="RefSeq" id="WP_074705967.1">
    <property type="nucleotide sequence ID" value="NZ_FOHI01000003.1"/>
</dbReference>
<reference evidence="10 11" key="1">
    <citation type="submission" date="2016-10" db="EMBL/GenBank/DDBJ databases">
        <authorList>
            <person name="de Groot N.N."/>
        </authorList>
    </citation>
    <scope>NUCLEOTIDE SEQUENCE [LARGE SCALE GENOMIC DNA]</scope>
    <source>
        <strain evidence="10 11">Nl7</strain>
    </source>
</reference>
<dbReference type="Gene3D" id="1.25.40.10">
    <property type="entry name" value="Tetratricopeptide repeat domain"/>
    <property type="match status" value="1"/>
</dbReference>
<keyword evidence="4" id="KW-0998">Cell outer membrane</keyword>
<dbReference type="Pfam" id="PF00263">
    <property type="entry name" value="Secretin"/>
    <property type="match status" value="1"/>
</dbReference>
<dbReference type="PROSITE" id="PS51257">
    <property type="entry name" value="PROKAR_LIPOPROTEIN"/>
    <property type="match status" value="1"/>
</dbReference>
<evidence type="ECO:0000256" key="4">
    <source>
        <dbReference type="ARBA" id="ARBA00023237"/>
    </source>
</evidence>
<keyword evidence="8" id="KW-0732">Signal</keyword>
<organism evidence="10 11">
    <name type="scientific">Nitrosospira multiformis</name>
    <dbReference type="NCBI Taxonomy" id="1231"/>
    <lineage>
        <taxon>Bacteria</taxon>
        <taxon>Pseudomonadati</taxon>
        <taxon>Pseudomonadota</taxon>
        <taxon>Betaproteobacteria</taxon>
        <taxon>Nitrosomonadales</taxon>
        <taxon>Nitrosomonadaceae</taxon>
        <taxon>Nitrosospira</taxon>
    </lineage>
</organism>
<dbReference type="PROSITE" id="PS50005">
    <property type="entry name" value="TPR"/>
    <property type="match status" value="1"/>
</dbReference>
<protein>
    <submittedName>
        <fullName evidence="10">General secretion pathway protein D</fullName>
    </submittedName>
</protein>
<evidence type="ECO:0000313" key="10">
    <source>
        <dbReference type="EMBL" id="SET08641.1"/>
    </source>
</evidence>
<name>A0A1I0BNX9_9PROT</name>
<evidence type="ECO:0000256" key="7">
    <source>
        <dbReference type="SAM" id="MobiDB-lite"/>
    </source>
</evidence>
<dbReference type="InterPro" id="IPR011990">
    <property type="entry name" value="TPR-like_helical_dom_sf"/>
</dbReference>
<dbReference type="InterPro" id="IPR032508">
    <property type="entry name" value="FecR_C"/>
</dbReference>
<dbReference type="Gene3D" id="2.60.40.680">
    <property type="match status" value="1"/>
</dbReference>
<dbReference type="InterPro" id="IPR011662">
    <property type="entry name" value="Secretin/TonB_short_N"/>
</dbReference>
<dbReference type="InterPro" id="IPR001775">
    <property type="entry name" value="GspD/PilQ"/>
</dbReference>
<dbReference type="PRINTS" id="PR00811">
    <property type="entry name" value="BCTERIALGSPD"/>
</dbReference>
<dbReference type="Gene3D" id="3.30.1370.120">
    <property type="match status" value="1"/>
</dbReference>
<dbReference type="InterPro" id="IPR008965">
    <property type="entry name" value="CBM2/CBM3_carb-bd_dom_sf"/>
</dbReference>
<dbReference type="PANTHER" id="PTHR30332:SF17">
    <property type="entry name" value="TYPE IV PILIATION SYSTEM PROTEIN DR_0774-RELATED"/>
    <property type="match status" value="1"/>
</dbReference>
<dbReference type="PANTHER" id="PTHR30332">
    <property type="entry name" value="PROBABLE GENERAL SECRETION PATHWAY PROTEIN D"/>
    <property type="match status" value="1"/>
</dbReference>
<sequence>MKTGKHVLLALVLAGIAGCATNNAFVEGKRLIAEGKLDTGLASLEQAARENPDNLEIRAVLARQREAIAARFVFEAEAARSTGDLEAADRSFRRALEINPRHERALAGLEAINMDRRHTAAIKRAEELLERGEYAAASSEVRSVLQENPMQRDARRLIQRITEMEMQAAQAGPVLKTAFKKPITLEFRDTGLKSVFEILARTGGINVVFDKDVKQDSKTTIFVRETNIEDVFKLLLVTNQLAHKVLNENSVLIYPNTPAKQKEYQELMVRSFFVTNTDVKQMVAMVKGLIKTKDMHVDEKLNLFVMKDTPEAIRLVERLVALNDLADPEVMLEVEVLEIGRNKLLNLGLQYPEKINVNYLTAASAAGAAPFPPFQISSAGVNGNGSNLDNLIGFVANPALIVNLKQQDGLINVLANPRIRVKNREKAKVLIGDKVPVVTTTAAANVGVASSVSYLDVGLKLDVESTISLQDEVSMKVSLEVSNIVKEVPVTGGGLAYQVGTRTAATTLALRDGETQVLAGLISDDERTTLSKVPGLAELPWVGKLFINKNVVRNKTEIALLITPRIVRNIARPAKAASEVHFGTENAITVSPLMIGKVAPRALAMASSSPTSGADANRQWPPAPPREETRPPPPPAPEGIPVATLTAPEQVSAGQEFVVSVAVAGADALPPAELDLNYDSAALEPVDEGDKSGTRMLKLGKGGGAVDVRFRSLAQKPVTTQISIGNISFKDESGPFPVPVPLPPAVNVDIR</sequence>
<keyword evidence="2" id="KW-0813">Transport</keyword>
<evidence type="ECO:0000256" key="5">
    <source>
        <dbReference type="PROSITE-ProRule" id="PRU00339"/>
    </source>
</evidence>
<comment type="similarity">
    <text evidence="6">Belongs to the bacterial secretin family.</text>
</comment>
<dbReference type="EMBL" id="FOHI01000003">
    <property type="protein sequence ID" value="SET08641.1"/>
    <property type="molecule type" value="Genomic_DNA"/>
</dbReference>
<dbReference type="InterPro" id="IPR050810">
    <property type="entry name" value="Bact_Secretion_Sys_Channel"/>
</dbReference>
<dbReference type="GO" id="GO:0009306">
    <property type="term" value="P:protein secretion"/>
    <property type="evidence" value="ECO:0007669"/>
    <property type="project" value="InterPro"/>
</dbReference>
<dbReference type="SUPFAM" id="SSF49384">
    <property type="entry name" value="Carbohydrate-binding domain"/>
    <property type="match status" value="1"/>
</dbReference>
<feature type="signal peptide" evidence="8">
    <location>
        <begin position="1"/>
        <end position="24"/>
    </location>
</feature>